<evidence type="ECO:0000313" key="2">
    <source>
        <dbReference type="EMBL" id="KAG5178570.1"/>
    </source>
</evidence>
<feature type="region of interest" description="Disordered" evidence="1">
    <location>
        <begin position="347"/>
        <end position="376"/>
    </location>
</feature>
<evidence type="ECO:0000313" key="3">
    <source>
        <dbReference type="Proteomes" id="UP000664859"/>
    </source>
</evidence>
<feature type="compositionally biased region" description="Gly residues" evidence="1">
    <location>
        <begin position="277"/>
        <end position="311"/>
    </location>
</feature>
<sequence length="894" mass="86235">MQVHPSSAVTLATGLLQQTTLYSTDGSSTTLPDADTECPTAAVIVYSSDAEQPSRAATAATASGGGGDGGGGAIALEAGAFASLFRQRYELLNAQVAAGGAPPKRITAVLVIGNSQGVVRWHSLDPAAAGDSAAALLVNLHQPIHAILPLLPASGGGGAAASALLVVGQHGALCTLPRSGGSSSAAASLTLAAPVASVCSVPGGVLHCARGGRAYYTPLRRGSGGGGAAATTQRGVAEGLGSASCPLPLAPDVAALCWVPPGIGSSGDTHGGDSRGGEGGGSGGGGGANGAGSNGAGSTGGAGGAGAGSGGGGSRDSGAACGVVVALMWSGGVVGFAPPACMEQSREWALQEGSSSGGAGAGAGGVRGGSGGGSGAAAQEARVKALLTRLAAYGEERDALGECCLLSPATSSIRLTELSQDQPQPSLDANINDLRAAAEALRALTAPLPSPQQQQQRQRGDGPPTLSSAATLLSHTAELRAPDAHSEHAAACADLPLELALSLAVPPALLAALVRGAWVLSAEVLPVSYGGGGGGGGGAADATEQAAWTTSAPLPRGLRAGERWHFMTRLALPTAQPVTVTTFLSYRTPPAVGGSGSGDSISSGGNGGGAAGEYAASIAHAHSSNASASFVSSVSGVGGGGGGGGSSGVCVRLLSRRFDLFDWGTPRALAALPGSMAQVRAAAAAAALSNSASVFGGVEQVVADALRGGGGGAPAPKAAAAAGGTAAVRLEAADGGAAAAAQWKAGDVLAALLSDAAHVAWGAARQDAALAVGGEVLLLRCRSAAAAQPPQQQQQQQQFEVTALCSHAAAAPLAREAVLARVRHRLRGAWRVAGSSGGGAPAAAAAAARALDLLERVQVDVEADGAPYEARAGDVRSAVGAVLDAYAKCRGGGS</sequence>
<gene>
    <name evidence="2" type="ORF">JKP88DRAFT_273836</name>
</gene>
<protein>
    <submittedName>
        <fullName evidence="2">Uncharacterized protein</fullName>
    </submittedName>
</protein>
<keyword evidence="3" id="KW-1185">Reference proteome</keyword>
<feature type="compositionally biased region" description="Gly residues" evidence="1">
    <location>
        <begin position="355"/>
        <end position="375"/>
    </location>
</feature>
<accession>A0A836C9Z3</accession>
<dbReference type="Proteomes" id="UP000664859">
    <property type="component" value="Unassembled WGS sequence"/>
</dbReference>
<proteinExistence type="predicted"/>
<reference evidence="2" key="1">
    <citation type="submission" date="2021-02" db="EMBL/GenBank/DDBJ databases">
        <title>First Annotated Genome of the Yellow-green Alga Tribonema minus.</title>
        <authorList>
            <person name="Mahan K.M."/>
        </authorList>
    </citation>
    <scope>NUCLEOTIDE SEQUENCE</scope>
    <source>
        <strain evidence="2">UTEX B ZZ1240</strain>
    </source>
</reference>
<comment type="caution">
    <text evidence="2">The sequence shown here is derived from an EMBL/GenBank/DDBJ whole genome shotgun (WGS) entry which is preliminary data.</text>
</comment>
<name>A0A836C9Z3_9STRA</name>
<dbReference type="EMBL" id="JAFCMP010000514">
    <property type="protein sequence ID" value="KAG5178570.1"/>
    <property type="molecule type" value="Genomic_DNA"/>
</dbReference>
<dbReference type="AlphaFoldDB" id="A0A836C9Z3"/>
<feature type="region of interest" description="Disordered" evidence="1">
    <location>
        <begin position="447"/>
        <end position="468"/>
    </location>
</feature>
<evidence type="ECO:0000256" key="1">
    <source>
        <dbReference type="SAM" id="MobiDB-lite"/>
    </source>
</evidence>
<feature type="region of interest" description="Disordered" evidence="1">
    <location>
        <begin position="266"/>
        <end position="311"/>
    </location>
</feature>
<feature type="compositionally biased region" description="Low complexity" evidence="1">
    <location>
        <begin position="447"/>
        <end position="457"/>
    </location>
</feature>
<organism evidence="2 3">
    <name type="scientific">Tribonema minus</name>
    <dbReference type="NCBI Taxonomy" id="303371"/>
    <lineage>
        <taxon>Eukaryota</taxon>
        <taxon>Sar</taxon>
        <taxon>Stramenopiles</taxon>
        <taxon>Ochrophyta</taxon>
        <taxon>PX clade</taxon>
        <taxon>Xanthophyceae</taxon>
        <taxon>Tribonematales</taxon>
        <taxon>Tribonemataceae</taxon>
        <taxon>Tribonema</taxon>
    </lineage>
</organism>